<keyword evidence="16" id="KW-0779">Telomere</keyword>
<evidence type="ECO:0000256" key="16">
    <source>
        <dbReference type="RuleBase" id="RU365027"/>
    </source>
</evidence>
<dbReference type="GO" id="GO:0005524">
    <property type="term" value="F:ATP binding"/>
    <property type="evidence" value="ECO:0007669"/>
    <property type="project" value="UniProtKB-KW"/>
</dbReference>
<keyword evidence="16" id="KW-0158">Chromosome</keyword>
<evidence type="ECO:0000259" key="18">
    <source>
        <dbReference type="PROSITE" id="PS50290"/>
    </source>
</evidence>
<evidence type="ECO:0000259" key="20">
    <source>
        <dbReference type="PROSITE" id="PS51190"/>
    </source>
</evidence>
<feature type="region of interest" description="Disordered" evidence="17">
    <location>
        <begin position="3024"/>
        <end position="3047"/>
    </location>
</feature>
<comment type="catalytic activity">
    <reaction evidence="14 16">
        <text>L-threonyl-[protein] + ATP = O-phospho-L-threonyl-[protein] + ADP + H(+)</text>
        <dbReference type="Rhea" id="RHEA:46608"/>
        <dbReference type="Rhea" id="RHEA-COMP:11060"/>
        <dbReference type="Rhea" id="RHEA-COMP:11605"/>
        <dbReference type="ChEBI" id="CHEBI:15378"/>
        <dbReference type="ChEBI" id="CHEBI:30013"/>
        <dbReference type="ChEBI" id="CHEBI:30616"/>
        <dbReference type="ChEBI" id="CHEBI:61977"/>
        <dbReference type="ChEBI" id="CHEBI:456216"/>
        <dbReference type="EC" id="2.7.11.1"/>
    </reaction>
</comment>
<dbReference type="InterPro" id="IPR003152">
    <property type="entry name" value="FATC_dom"/>
</dbReference>
<dbReference type="PROSITE" id="PS51189">
    <property type="entry name" value="FAT"/>
    <property type="match status" value="1"/>
</dbReference>
<dbReference type="STRING" id="97359.A0A550CL03"/>
<dbReference type="PROSITE" id="PS00916">
    <property type="entry name" value="PI3_4_KINASE_2"/>
    <property type="match status" value="1"/>
</dbReference>
<keyword evidence="11 16" id="KW-0067">ATP-binding</keyword>
<evidence type="ECO:0000256" key="6">
    <source>
        <dbReference type="ARBA" id="ARBA00022527"/>
    </source>
</evidence>
<dbReference type="InterPro" id="IPR018936">
    <property type="entry name" value="PI3/4_kinase_CS"/>
</dbReference>
<dbReference type="PROSITE" id="PS50290">
    <property type="entry name" value="PI3_4_KINASE_3"/>
    <property type="match status" value="1"/>
</dbReference>
<dbReference type="InterPro" id="IPR021668">
    <property type="entry name" value="TAN"/>
</dbReference>
<dbReference type="GO" id="GO:0006325">
    <property type="term" value="P:chromatin organization"/>
    <property type="evidence" value="ECO:0007669"/>
    <property type="project" value="UniProtKB-KW"/>
</dbReference>
<comment type="similarity">
    <text evidence="2 16">Belongs to the PI3/PI4-kinase family. ATM subfamily.</text>
</comment>
<accession>A0A550CL03</accession>
<feature type="domain" description="FAT" evidence="19">
    <location>
        <begin position="2010"/>
        <end position="2606"/>
    </location>
</feature>
<name>A0A550CL03_9AGAR</name>
<dbReference type="InterPro" id="IPR044107">
    <property type="entry name" value="PIKKc_ATM"/>
</dbReference>
<dbReference type="Pfam" id="PF00454">
    <property type="entry name" value="PI3_PI4_kinase"/>
    <property type="match status" value="1"/>
</dbReference>
<evidence type="ECO:0000256" key="4">
    <source>
        <dbReference type="ARBA" id="ARBA00012513"/>
    </source>
</evidence>
<keyword evidence="12 16" id="KW-0539">Nucleus</keyword>
<dbReference type="Proteomes" id="UP000320762">
    <property type="component" value="Unassembled WGS sequence"/>
</dbReference>
<keyword evidence="9 16" id="KW-0227">DNA damage</keyword>
<comment type="catalytic activity">
    <reaction evidence="15">
        <text>L-seryl-[protein] + ATP = O-phospho-L-seryl-[protein] + ADP + H(+)</text>
        <dbReference type="Rhea" id="RHEA:17989"/>
        <dbReference type="Rhea" id="RHEA-COMP:9863"/>
        <dbReference type="Rhea" id="RHEA-COMP:11604"/>
        <dbReference type="ChEBI" id="CHEBI:15378"/>
        <dbReference type="ChEBI" id="CHEBI:29999"/>
        <dbReference type="ChEBI" id="CHEBI:30616"/>
        <dbReference type="ChEBI" id="CHEBI:83421"/>
        <dbReference type="ChEBI" id="CHEBI:456216"/>
        <dbReference type="EC" id="2.7.11.1"/>
    </reaction>
</comment>
<evidence type="ECO:0000256" key="2">
    <source>
        <dbReference type="ARBA" id="ARBA00010769"/>
    </source>
</evidence>
<dbReference type="InterPro" id="IPR036940">
    <property type="entry name" value="PI3/4_kinase_cat_sf"/>
</dbReference>
<evidence type="ECO:0000256" key="5">
    <source>
        <dbReference type="ARBA" id="ARBA00014619"/>
    </source>
</evidence>
<evidence type="ECO:0000256" key="8">
    <source>
        <dbReference type="ARBA" id="ARBA00022741"/>
    </source>
</evidence>
<feature type="region of interest" description="Disordered" evidence="17">
    <location>
        <begin position="163"/>
        <end position="193"/>
    </location>
</feature>
<reference evidence="21 22" key="1">
    <citation type="journal article" date="2019" name="New Phytol.">
        <title>Comparative genomics reveals unique wood-decay strategies and fruiting body development in the Schizophyllaceae.</title>
        <authorList>
            <person name="Almasi E."/>
            <person name="Sahu N."/>
            <person name="Krizsan K."/>
            <person name="Balint B."/>
            <person name="Kovacs G.M."/>
            <person name="Kiss B."/>
            <person name="Cseklye J."/>
            <person name="Drula E."/>
            <person name="Henrissat B."/>
            <person name="Nagy I."/>
            <person name="Chovatia M."/>
            <person name="Adam C."/>
            <person name="LaButti K."/>
            <person name="Lipzen A."/>
            <person name="Riley R."/>
            <person name="Grigoriev I.V."/>
            <person name="Nagy L.G."/>
        </authorList>
    </citation>
    <scope>NUCLEOTIDE SEQUENCE [LARGE SCALE GENOMIC DNA]</scope>
    <source>
        <strain evidence="21 22">NL-1724</strain>
    </source>
</reference>
<feature type="compositionally biased region" description="Basic and acidic residues" evidence="17">
    <location>
        <begin position="3024"/>
        <end position="3033"/>
    </location>
</feature>
<feature type="compositionally biased region" description="Low complexity" evidence="17">
    <location>
        <begin position="2624"/>
        <end position="2643"/>
    </location>
</feature>
<dbReference type="EMBL" id="VDMD01000005">
    <property type="protein sequence ID" value="TRM65491.1"/>
    <property type="molecule type" value="Genomic_DNA"/>
</dbReference>
<evidence type="ECO:0000256" key="13">
    <source>
        <dbReference type="ARBA" id="ARBA00025079"/>
    </source>
</evidence>
<protein>
    <recommendedName>
        <fullName evidence="5 16">Serine/threonine-protein kinase Tel1</fullName>
        <ecNumber evidence="4 16">2.7.11.1</ecNumber>
    </recommendedName>
</protein>
<dbReference type="InterPro" id="IPR014009">
    <property type="entry name" value="PIK_FAT"/>
</dbReference>
<evidence type="ECO:0000256" key="9">
    <source>
        <dbReference type="ARBA" id="ARBA00022763"/>
    </source>
</evidence>
<feature type="region of interest" description="Disordered" evidence="17">
    <location>
        <begin position="226"/>
        <end position="288"/>
    </location>
</feature>
<dbReference type="GO" id="GO:0106310">
    <property type="term" value="F:protein serine kinase activity"/>
    <property type="evidence" value="ECO:0007669"/>
    <property type="project" value="RHEA"/>
</dbReference>
<dbReference type="SMART" id="SM01343">
    <property type="entry name" value="FATC"/>
    <property type="match status" value="1"/>
</dbReference>
<evidence type="ECO:0000256" key="7">
    <source>
        <dbReference type="ARBA" id="ARBA00022679"/>
    </source>
</evidence>
<feature type="domain" description="PI3K/PI4K catalytic" evidence="18">
    <location>
        <begin position="2731"/>
        <end position="3055"/>
    </location>
</feature>
<evidence type="ECO:0000313" key="22">
    <source>
        <dbReference type="Proteomes" id="UP000320762"/>
    </source>
</evidence>
<evidence type="ECO:0000256" key="12">
    <source>
        <dbReference type="ARBA" id="ARBA00023242"/>
    </source>
</evidence>
<keyword evidence="16" id="KW-0156">Chromatin regulator</keyword>
<dbReference type="GO" id="GO:0004674">
    <property type="term" value="F:protein serine/threonine kinase activity"/>
    <property type="evidence" value="ECO:0007669"/>
    <property type="project" value="UniProtKB-KW"/>
</dbReference>
<evidence type="ECO:0000256" key="11">
    <source>
        <dbReference type="ARBA" id="ARBA00022840"/>
    </source>
</evidence>
<dbReference type="InterPro" id="IPR011009">
    <property type="entry name" value="Kinase-like_dom_sf"/>
</dbReference>
<keyword evidence="22" id="KW-1185">Reference proteome</keyword>
<dbReference type="InterPro" id="IPR000403">
    <property type="entry name" value="PI3/4_kinase_cat_dom"/>
</dbReference>
<feature type="domain" description="FATC" evidence="20">
    <location>
        <begin position="3085"/>
        <end position="3117"/>
    </location>
</feature>
<gene>
    <name evidence="21" type="ORF">BD626DRAFT_567398</name>
</gene>
<dbReference type="OrthoDB" id="381190at2759"/>
<dbReference type="Pfam" id="PF11640">
    <property type="entry name" value="TAN"/>
    <property type="match status" value="1"/>
</dbReference>
<comment type="function">
    <text evidence="13 16">Serine/threonine protein kinase which activates checkpoint signaling upon genotoxic stresses such as ionizing radiation (IR), ultraviolet light (UV), or DNA replication stalling, thereby acting as a DNA damage sensor. Recognizes the substrate consensus sequence [ST]-Q. Phosphorylates histone H2A to form H2AS128ph (gamma-H2A) at sites of DNA damage, involved in the regulation of DNA damage response mechanism. Required for the control of telomere length and genome stability.</text>
</comment>
<dbReference type="CDD" id="cd05171">
    <property type="entry name" value="PIKKc_ATM"/>
    <property type="match status" value="1"/>
</dbReference>
<sequence length="3117" mass="352557">MESGHTSKLQSPKATMASAKLSEVLRQVENSKVTKRSEGIEQLRKWVDSDDAIPRISKSRSASWDKVFAALYANIDIEKEAFSAKARAKTNANTATIEKRLTETSALIRHICEKGAKDFSESVARKLVRNLKDKMRWNTATFLDPVVLDFVKSLKIILSHTPHMHTFTSPSPRRASDMDDDDDDLSDEEPEVQEQILPHESGWLELTSIAFNVVLDYPLNRRIEPEIPTDEMEVDGKDELEEVEDEDEDEGDEEDTRASPRKRSRSAGTHYPTAKLPQSPRTATRLSHDTREKREWIGLLSILLSTHRNPMFHNLLLTPQIMERVTHVLQSYSTDSSIHHELLPALSSILTRLCLSQSAAVKNFAVESWNSLVGLWGPKAKPFREHLIATLSILLPYYVLAQKRHDWGEGLERLYKVMEKEVGTGKGLSLSALRLEVDLRHFTDRGRPAFATPTFRAAPSFDQAQALTWATLELEADCIVKLYERSESFHPIVTPTPTQRESKRTKLENPLKDILSALLTHSSADAHIHRIQTIVFIIERHWSTLHWDLQQDVKRRLVDVMSAQNQNSTIQSWAFLAFAAIAYAESRSTTNEAETTGFAEDNVFSWEAIWASCMRRTNVPSVCRAACHAAESILVHAYQTQDLAAPLPISSNAILMEIEMLMKGLESQGPAFPCDSVCALLNRCLRVASQDSRLYRMRLEDVALAWLIESWRVDPTIKGDLPLYDIDDILRLLGTMCAYKKVPDLLVRVLLPPCPIVQTLEEQARTRAIRDFLLEARLPPFRPPPREHDADRIHETGQIPDSTHEADAPAREAKLSKFLNRCLVRLADAWAEKSKVPTAEAARRDMDIAVIALAFETLRKDNGIKRDRGVVKHALKLMRSVMDTLRVSRLTETELALILHALDPLLCSTDPSEQGFTQELFASIAPGAGIRSQLIRRLAYDSTVKRRAAKAARVAFQRMIWSDDDIDKDVEEIQRTLSSILDDMTEVAQDRRSGVDADFGGIREVRDVKRARQRAVQTCVCGLYTIPYMKTGQLTRASEFKRFLSDFVKNAQQRMDVVGVLVNGLQARMLHLGTNALSTLVADLDETVALYSARDNSDMQLLVIELLHATLPTWSSDRADSALIASVSALNEWLSRKLRRCDLDWNVRSRLTQYLAAHVEADRTQTTWSDATLEPRRFRVQPDRYLSWYYPRALLPWLVGDLDCRVSFQAASLIPRVLQLGAECHDLNETVQYVYECLGASRDRSLETLLATILAMGNMMITSTVRRRTYWNLLDSYFEAQSGNQRFIEAVLRGVLAQVAQRMGMSTATELFDIYASQIAYSMIKSGKDLNRLPPSMLGYRDRVQCIAAGFRAFAPFLIGEKESATFQSHCALLGKRPEDGIQECFGDVVGGIAAKKIDEGTSWTSSDLTRQVASAIIRQDDPAGPEGFTRMLRQNIDAVTVAVLRAMGELNLQAIANTLAKESIQEMADTFRRLTTYRENVPITEHDEMLPSYSCTTVICCLRWCNTEGGDAAADSSRSFHILHELFADVQRHPMVVDQRRKLNALCIWVAAYSQHFLDNAVMYVLLHGATILLGQYDLALDAQSILDWSLERYGENFSRERVEGRGSERSGDPRFLDILIRISSCANAYKSNASDTALSGLGERLAAWIDRKAALLCDEHGMTQQVLRVLPAWPYRPLDQRLLALHDELGPGDLSNVLASKRITSNKFALARRLRDYALADVYDPADFATSDFWHLKDHIPEIRQLDSEDIKAFATLLVSNQGRIDSFSDVALDLGNDDALKTADPRASVIAFLCNILRGEDGTRVYTAYRTLKLAMAVSRTDEEASHGALPGDIKKSNAITADQKADLRHLLAYPGVVRTRARSNLRAALKSVDFMHSASTFKHWMPALTVLLSDHLGQSEKFYAQLTEMLESDVQFAKDVFPVLLHTLLHWEQDHARSEGLRYRQSLSAYFTEILQSDAADLSCKEAIVKAVLHLRHYQPNHSPQSKTDKPDACGYDKWLSIDWLLLSRTALACRMYTTAFLFLELASEYNPASINDGATEEVLYEIYNHIDEPDGFYAIKSTDLQQFLLRRVHHEQQWDKAFRLHGAAMETAHAAPGDQLGLLRSFHAFGFNGLALNALPAFAEQTTTGLSYELGWRTGTWDLPDSAPQESTSASLYFALRAVHRERNSSLVEGAVQRALIRDMAQLRALGAESLSEIREVARRIMCLNQIAQWNHPDFQTVLAVRDTGAEQWRDLVKVNGGLHFQDLENIIATRISLLQSVRQKEEREQIGDLVSPWMQTLVSTERQCLVRLSEAARHAQELQVALNSITRAQRLGRMNTLDVEQEYANVLWLHQEKRLAIELLRGLLRRGNPLTAQTDATDMAVLRARMGTWTAEACLEKPNDILKNWFGPAAELLKQVNTGSPLKRAEVYRQCAVFAERQYYALFRSPEGRRWKVYSERKSKEISAITRAMNLHGSTQDEVGQHNKKLCNQLKAQYHSDREKMQEYVNALEAFLGQALDMYSRCLAVGDAHDDDGPIRLCSLWFANWDNRDVQEIVDTAFRRVPSRKLVFLSHQLSARLSKAEDPTLTNQTTLHKVLLRMCKEHPYHSLYQVFCLQANRGGSGGGGEGSRRQSARQTPAAEEPTATQAGRTATAGGLYDKLRKEDPRVSEMDRLCRAALEWATYPIASPDEVRKKYAWTDRDYKVPSRVSLFRLRDLRVPVMTAGTPLDPTSRYENCAWLARYEETFTTMGGLALPKVSKCFDCYGQKHKELFKGEGRDDLRQDAVMEQVFELCNRILRRDRETRRRRLAIRGYNVLPLTMQAGVLQFVTNTLPMQSWLRDAHSRYHPEDIPTRDMSTQHKTAQQETFKNPDNSLDVQGLTKWFTEMVTTRHRPVMRHFFREKHKEPTAWFATRLNYTRSVAVTSIIGHVLGLGDRHISNILLDQRNGEVIHIDLGIAFDQGRQLPVPERVPFRMTRDMVDGMGASGTQGVFQRCAEETLRVLRDGSDVIMTVLEVFKHDPLYQWTASETKLEKIQRDAGHEAEKSRRRGKGREKKGAVAEGDAYFREEGLGIDLESGTTAEYADRALNSVSRKLDGSLSVEFTVNELIAEATDMRNLATIYFGWQPHC</sequence>
<dbReference type="SUPFAM" id="SSF48371">
    <property type="entry name" value="ARM repeat"/>
    <property type="match status" value="1"/>
</dbReference>
<dbReference type="GO" id="GO:0035556">
    <property type="term" value="P:intracellular signal transduction"/>
    <property type="evidence" value="ECO:0007669"/>
    <property type="project" value="UniProtKB-ARBA"/>
</dbReference>
<evidence type="ECO:0000256" key="10">
    <source>
        <dbReference type="ARBA" id="ARBA00022777"/>
    </source>
</evidence>
<dbReference type="GO" id="GO:0005634">
    <property type="term" value="C:nucleus"/>
    <property type="evidence" value="ECO:0007669"/>
    <property type="project" value="UniProtKB-SubCell"/>
</dbReference>
<evidence type="ECO:0000256" key="3">
    <source>
        <dbReference type="ARBA" id="ARBA00011370"/>
    </source>
</evidence>
<dbReference type="PROSITE" id="PS51190">
    <property type="entry name" value="FATC"/>
    <property type="match status" value="1"/>
</dbReference>
<dbReference type="SMART" id="SM00146">
    <property type="entry name" value="PI3Kc"/>
    <property type="match status" value="1"/>
</dbReference>
<comment type="subunit">
    <text evidence="3">Associates with DNA double-strand breaks.</text>
</comment>
<dbReference type="EC" id="2.7.11.1" evidence="4 16"/>
<dbReference type="SUPFAM" id="SSF56112">
    <property type="entry name" value="Protein kinase-like (PK-like)"/>
    <property type="match status" value="1"/>
</dbReference>
<dbReference type="InterPro" id="IPR038980">
    <property type="entry name" value="ATM_plant"/>
</dbReference>
<comment type="caution">
    <text evidence="21">The sequence shown here is derived from an EMBL/GenBank/DDBJ whole genome shotgun (WGS) entry which is preliminary data.</text>
</comment>
<feature type="region of interest" description="Disordered" evidence="17">
    <location>
        <begin position="2609"/>
        <end position="2643"/>
    </location>
</feature>
<dbReference type="GO" id="GO:0000781">
    <property type="term" value="C:chromosome, telomeric region"/>
    <property type="evidence" value="ECO:0007669"/>
    <property type="project" value="UniProtKB-SubCell"/>
</dbReference>
<dbReference type="PANTHER" id="PTHR37079:SF4">
    <property type="entry name" value="SERINE_THREONINE-PROTEIN KINASE ATM"/>
    <property type="match status" value="1"/>
</dbReference>
<dbReference type="Gene3D" id="1.10.1070.11">
    <property type="entry name" value="Phosphatidylinositol 3-/4-kinase, catalytic domain"/>
    <property type="match status" value="1"/>
</dbReference>
<keyword evidence="7 16" id="KW-0808">Transferase</keyword>
<evidence type="ECO:0000256" key="17">
    <source>
        <dbReference type="SAM" id="MobiDB-lite"/>
    </source>
</evidence>
<organism evidence="21 22">
    <name type="scientific">Schizophyllum amplum</name>
    <dbReference type="NCBI Taxonomy" id="97359"/>
    <lineage>
        <taxon>Eukaryota</taxon>
        <taxon>Fungi</taxon>
        <taxon>Dikarya</taxon>
        <taxon>Basidiomycota</taxon>
        <taxon>Agaricomycotina</taxon>
        <taxon>Agaricomycetes</taxon>
        <taxon>Agaricomycetidae</taxon>
        <taxon>Agaricales</taxon>
        <taxon>Schizophyllaceae</taxon>
        <taxon>Schizophyllum</taxon>
    </lineage>
</organism>
<evidence type="ECO:0000256" key="15">
    <source>
        <dbReference type="ARBA" id="ARBA00048679"/>
    </source>
</evidence>
<evidence type="ECO:0000256" key="1">
    <source>
        <dbReference type="ARBA" id="ARBA00004123"/>
    </source>
</evidence>
<dbReference type="PANTHER" id="PTHR37079">
    <property type="entry name" value="SERINE/THREONINE-PROTEIN KINASE ATM"/>
    <property type="match status" value="1"/>
</dbReference>
<evidence type="ECO:0000256" key="14">
    <source>
        <dbReference type="ARBA" id="ARBA00047899"/>
    </source>
</evidence>
<keyword evidence="8 16" id="KW-0547">Nucleotide-binding</keyword>
<evidence type="ECO:0000313" key="21">
    <source>
        <dbReference type="EMBL" id="TRM65491.1"/>
    </source>
</evidence>
<dbReference type="Gene3D" id="3.30.1010.10">
    <property type="entry name" value="Phosphatidylinositol 3-kinase Catalytic Subunit, Chain A, domain 4"/>
    <property type="match status" value="1"/>
</dbReference>
<dbReference type="InterPro" id="IPR016024">
    <property type="entry name" value="ARM-type_fold"/>
</dbReference>
<keyword evidence="6 16" id="KW-0723">Serine/threonine-protein kinase</keyword>
<keyword evidence="10 16" id="KW-0418">Kinase</keyword>
<dbReference type="GO" id="GO:0006281">
    <property type="term" value="P:DNA repair"/>
    <property type="evidence" value="ECO:0007669"/>
    <property type="project" value="InterPro"/>
</dbReference>
<dbReference type="SMART" id="SM01342">
    <property type="entry name" value="TAN"/>
    <property type="match status" value="1"/>
</dbReference>
<comment type="subcellular location">
    <subcellularLocation>
        <location evidence="16">Chromosome</location>
        <location evidence="16">Telomere</location>
    </subcellularLocation>
    <subcellularLocation>
        <location evidence="1 16">Nucleus</location>
    </subcellularLocation>
</comment>
<feature type="compositionally biased region" description="Acidic residues" evidence="17">
    <location>
        <begin position="227"/>
        <end position="255"/>
    </location>
</feature>
<evidence type="ECO:0000259" key="19">
    <source>
        <dbReference type="PROSITE" id="PS51189"/>
    </source>
</evidence>
<dbReference type="Pfam" id="PF02260">
    <property type="entry name" value="FATC"/>
    <property type="match status" value="1"/>
</dbReference>
<proteinExistence type="inferred from homology"/>
<feature type="compositionally biased region" description="Acidic residues" evidence="17">
    <location>
        <begin position="178"/>
        <end position="192"/>
    </location>
</feature>